<evidence type="ECO:0000256" key="9">
    <source>
        <dbReference type="ARBA" id="ARBA00022884"/>
    </source>
</evidence>
<keyword evidence="5" id="KW-0808">Transferase</keyword>
<keyword evidence="4" id="KW-0489">Methyltransferase</keyword>
<keyword evidence="7" id="KW-0479">Metal-binding</keyword>
<keyword evidence="10" id="KW-0943">RNA-mediated gene silencing</keyword>
<comment type="caution">
    <text evidence="14">The sequence shown here is derived from an EMBL/GenBank/DDBJ whole genome shotgun (WGS) entry which is preliminary data.</text>
</comment>
<evidence type="ECO:0000256" key="3">
    <source>
        <dbReference type="ARBA" id="ARBA00021330"/>
    </source>
</evidence>
<keyword evidence="8" id="KW-0460">Magnesium</keyword>
<proteinExistence type="inferred from homology"/>
<gene>
    <name evidence="14" type="ORF">ILYODFUR_039170</name>
</gene>
<comment type="cofactor">
    <cofactor evidence="1">
        <name>Mg(2+)</name>
        <dbReference type="ChEBI" id="CHEBI:18420"/>
    </cofactor>
</comment>
<evidence type="ECO:0000256" key="8">
    <source>
        <dbReference type="ARBA" id="ARBA00022842"/>
    </source>
</evidence>
<name>A0ABV0UQK2_9TELE</name>
<dbReference type="InterPro" id="IPR026610">
    <property type="entry name" value="Hen1"/>
</dbReference>
<dbReference type="PANTHER" id="PTHR21404">
    <property type="entry name" value="HEN1"/>
    <property type="match status" value="1"/>
</dbReference>
<evidence type="ECO:0000256" key="2">
    <source>
        <dbReference type="ARBA" id="ARBA00009026"/>
    </source>
</evidence>
<protein>
    <recommendedName>
        <fullName evidence="3">Small RNA 2'-O-methyltransferase</fullName>
        <ecNumber evidence="12">2.1.1.386</ecNumber>
    </recommendedName>
    <alternativeName>
        <fullName evidence="11">HEN1 methyltransferase homolog 1</fullName>
    </alternativeName>
</protein>
<keyword evidence="9" id="KW-0694">RNA-binding</keyword>
<dbReference type="InterPro" id="IPR029063">
    <property type="entry name" value="SAM-dependent_MTases_sf"/>
</dbReference>
<dbReference type="EC" id="2.1.1.386" evidence="12"/>
<keyword evidence="6" id="KW-0949">S-adenosyl-L-methionine</keyword>
<organism evidence="14 15">
    <name type="scientific">Ilyodon furcidens</name>
    <name type="common">goldbreast splitfin</name>
    <dbReference type="NCBI Taxonomy" id="33524"/>
    <lineage>
        <taxon>Eukaryota</taxon>
        <taxon>Metazoa</taxon>
        <taxon>Chordata</taxon>
        <taxon>Craniata</taxon>
        <taxon>Vertebrata</taxon>
        <taxon>Euteleostomi</taxon>
        <taxon>Actinopterygii</taxon>
        <taxon>Neopterygii</taxon>
        <taxon>Teleostei</taxon>
        <taxon>Neoteleostei</taxon>
        <taxon>Acanthomorphata</taxon>
        <taxon>Ovalentaria</taxon>
        <taxon>Atherinomorphae</taxon>
        <taxon>Cyprinodontiformes</taxon>
        <taxon>Goodeidae</taxon>
        <taxon>Ilyodon</taxon>
    </lineage>
</organism>
<evidence type="ECO:0000313" key="14">
    <source>
        <dbReference type="EMBL" id="MEQ2246501.1"/>
    </source>
</evidence>
<evidence type="ECO:0000256" key="11">
    <source>
        <dbReference type="ARBA" id="ARBA00029981"/>
    </source>
</evidence>
<dbReference type="SUPFAM" id="SSF53335">
    <property type="entry name" value="S-adenosyl-L-methionine-dependent methyltransferases"/>
    <property type="match status" value="1"/>
</dbReference>
<dbReference type="EMBL" id="JAHRIQ010080798">
    <property type="protein sequence ID" value="MEQ2246501.1"/>
    <property type="molecule type" value="Genomic_DNA"/>
</dbReference>
<sequence length="66" mass="7571">MSPFFSPPLHKQRHQFIIDFVIKNKPKQVADLGCGECKLLKQLKFHRNIELLVGVDTNGAKIKKKV</sequence>
<evidence type="ECO:0000256" key="12">
    <source>
        <dbReference type="ARBA" id="ARBA00035025"/>
    </source>
</evidence>
<evidence type="ECO:0000256" key="7">
    <source>
        <dbReference type="ARBA" id="ARBA00022723"/>
    </source>
</evidence>
<evidence type="ECO:0000256" key="5">
    <source>
        <dbReference type="ARBA" id="ARBA00022679"/>
    </source>
</evidence>
<comment type="similarity">
    <text evidence="2">Belongs to the methyltransferase superfamily. HEN1 family.</text>
</comment>
<evidence type="ECO:0000256" key="13">
    <source>
        <dbReference type="ARBA" id="ARBA00048418"/>
    </source>
</evidence>
<keyword evidence="15" id="KW-1185">Reference proteome</keyword>
<dbReference type="Gene3D" id="3.40.50.150">
    <property type="entry name" value="Vaccinia Virus protein VP39"/>
    <property type="match status" value="1"/>
</dbReference>
<evidence type="ECO:0000256" key="6">
    <source>
        <dbReference type="ARBA" id="ARBA00022691"/>
    </source>
</evidence>
<comment type="catalytic activity">
    <reaction evidence="13">
        <text>small RNA 3'-end nucleotide + S-adenosyl-L-methionine = small RNA 3'-end 2'-O-methylnucleotide + S-adenosyl-L-homocysteine + H(+)</text>
        <dbReference type="Rhea" id="RHEA:37887"/>
        <dbReference type="Rhea" id="RHEA-COMP:10415"/>
        <dbReference type="Rhea" id="RHEA-COMP:10416"/>
        <dbReference type="ChEBI" id="CHEBI:15378"/>
        <dbReference type="ChEBI" id="CHEBI:57856"/>
        <dbReference type="ChEBI" id="CHEBI:59789"/>
        <dbReference type="ChEBI" id="CHEBI:74896"/>
        <dbReference type="ChEBI" id="CHEBI:74898"/>
        <dbReference type="EC" id="2.1.1.386"/>
    </reaction>
</comment>
<accession>A0ABV0UQK2</accession>
<dbReference type="Proteomes" id="UP001482620">
    <property type="component" value="Unassembled WGS sequence"/>
</dbReference>
<evidence type="ECO:0000256" key="1">
    <source>
        <dbReference type="ARBA" id="ARBA00001946"/>
    </source>
</evidence>
<evidence type="ECO:0000313" key="15">
    <source>
        <dbReference type="Proteomes" id="UP001482620"/>
    </source>
</evidence>
<reference evidence="14 15" key="1">
    <citation type="submission" date="2021-06" db="EMBL/GenBank/DDBJ databases">
        <authorList>
            <person name="Palmer J.M."/>
        </authorList>
    </citation>
    <scope>NUCLEOTIDE SEQUENCE [LARGE SCALE GENOMIC DNA]</scope>
    <source>
        <strain evidence="15">if_2019</strain>
        <tissue evidence="14">Muscle</tissue>
    </source>
</reference>
<evidence type="ECO:0000256" key="4">
    <source>
        <dbReference type="ARBA" id="ARBA00022603"/>
    </source>
</evidence>
<dbReference type="PANTHER" id="PTHR21404:SF3">
    <property type="entry name" value="SMALL RNA 2'-O-METHYLTRANSFERASE"/>
    <property type="match status" value="1"/>
</dbReference>
<evidence type="ECO:0000256" key="10">
    <source>
        <dbReference type="ARBA" id="ARBA00023158"/>
    </source>
</evidence>